<dbReference type="OrthoDB" id="883215at2"/>
<accession>A0A1H7SYR7</accession>
<protein>
    <recommendedName>
        <fullName evidence="11">Glycosyl-4,4'-diaponeurosporenoate acyltransferase</fullName>
    </recommendedName>
</protein>
<dbReference type="AlphaFoldDB" id="A0A1H7SYR7"/>
<sequence length="183" mass="21448">MEPAGIKQRVVFYNGVANLFWSVLNLLPIYIYCYSSVVPLWLYVAGAISIITLFLPRSVLNKLQLGSTTAVYHKLGVHYINQVTQNGTVINNLIRRKYPHYKVVGNTRQAIQLHYRKTYMFERFHYVLLCFFICIMIYALVQEQYTWAGILLLTNILYNMYPILLQQYVRIKLEPFVSHSSIK</sequence>
<evidence type="ECO:0000256" key="9">
    <source>
        <dbReference type="ARBA" id="ARBA00023588"/>
    </source>
</evidence>
<dbReference type="Proteomes" id="UP000198984">
    <property type="component" value="Unassembled WGS sequence"/>
</dbReference>
<organism evidence="14 15">
    <name type="scientific">Chitinophaga rupis</name>
    <dbReference type="NCBI Taxonomy" id="573321"/>
    <lineage>
        <taxon>Bacteria</taxon>
        <taxon>Pseudomonadati</taxon>
        <taxon>Bacteroidota</taxon>
        <taxon>Chitinophagia</taxon>
        <taxon>Chitinophagales</taxon>
        <taxon>Chitinophagaceae</taxon>
        <taxon>Chitinophaga</taxon>
    </lineage>
</organism>
<comment type="function">
    <text evidence="12">Catalyzes the acylation of glycosyl-4,4'-diaponeurosporenoate, i.e. the esterification of glucose at the C6'' position with the carboxyl group of the C(15) fatty acid 12-methyltetradecanoic acid, to yield staphyloxanthin. This is the last step in the biosynthesis of this orange pigment, present in most staphylococci strains.</text>
</comment>
<dbReference type="STRING" id="573321.SAMN04488505_1021081"/>
<reference evidence="14 15" key="1">
    <citation type="submission" date="2016-10" db="EMBL/GenBank/DDBJ databases">
        <authorList>
            <person name="de Groot N.N."/>
        </authorList>
    </citation>
    <scope>NUCLEOTIDE SEQUENCE [LARGE SCALE GENOMIC DNA]</scope>
    <source>
        <strain evidence="14 15">DSM 21039</strain>
    </source>
</reference>
<dbReference type="InterPro" id="IPR044021">
    <property type="entry name" value="CrtO"/>
</dbReference>
<keyword evidence="4 13" id="KW-0812">Transmembrane</keyword>
<evidence type="ECO:0000256" key="2">
    <source>
        <dbReference type="ARBA" id="ARBA00022475"/>
    </source>
</evidence>
<keyword evidence="2" id="KW-1003">Cell membrane</keyword>
<proteinExistence type="inferred from homology"/>
<keyword evidence="7 13" id="KW-0472">Membrane</keyword>
<name>A0A1H7SYR7_9BACT</name>
<dbReference type="UniPathway" id="UPA00029">
    <property type="reaction ID" value="UER00560"/>
</dbReference>
<evidence type="ECO:0000256" key="7">
    <source>
        <dbReference type="ARBA" id="ARBA00023136"/>
    </source>
</evidence>
<evidence type="ECO:0000256" key="1">
    <source>
        <dbReference type="ARBA" id="ARBA00004162"/>
    </source>
</evidence>
<evidence type="ECO:0000256" key="3">
    <source>
        <dbReference type="ARBA" id="ARBA00022679"/>
    </source>
</evidence>
<evidence type="ECO:0000313" key="14">
    <source>
        <dbReference type="EMBL" id="SEL77389.1"/>
    </source>
</evidence>
<dbReference type="EMBL" id="FOBB01000002">
    <property type="protein sequence ID" value="SEL77389.1"/>
    <property type="molecule type" value="Genomic_DNA"/>
</dbReference>
<evidence type="ECO:0000256" key="11">
    <source>
        <dbReference type="ARBA" id="ARBA00023667"/>
    </source>
</evidence>
<comment type="pathway">
    <text evidence="9">Carotenoid biosynthesis; staphyloxanthin biosynthesis; staphyloxanthin from farnesyl diphosphate: step 5/5.</text>
</comment>
<evidence type="ECO:0000256" key="4">
    <source>
        <dbReference type="ARBA" id="ARBA00022692"/>
    </source>
</evidence>
<feature type="transmembrane region" description="Helical" evidence="13">
    <location>
        <begin position="38"/>
        <end position="55"/>
    </location>
</feature>
<keyword evidence="5" id="KW-0732">Signal</keyword>
<keyword evidence="15" id="KW-1185">Reference proteome</keyword>
<dbReference type="Pfam" id="PF18927">
    <property type="entry name" value="CrtO"/>
    <property type="match status" value="1"/>
</dbReference>
<comment type="similarity">
    <text evidence="10">Belongs to the acyltransferase CrtO family.</text>
</comment>
<feature type="transmembrane region" description="Helical" evidence="13">
    <location>
        <begin position="12"/>
        <end position="32"/>
    </location>
</feature>
<evidence type="ECO:0000313" key="15">
    <source>
        <dbReference type="Proteomes" id="UP000198984"/>
    </source>
</evidence>
<evidence type="ECO:0000256" key="5">
    <source>
        <dbReference type="ARBA" id="ARBA00022729"/>
    </source>
</evidence>
<evidence type="ECO:0000256" key="10">
    <source>
        <dbReference type="ARBA" id="ARBA00023603"/>
    </source>
</evidence>
<feature type="transmembrane region" description="Helical" evidence="13">
    <location>
        <begin position="147"/>
        <end position="165"/>
    </location>
</feature>
<dbReference type="RefSeq" id="WP_089911456.1">
    <property type="nucleotide sequence ID" value="NZ_FOBB01000002.1"/>
</dbReference>
<feature type="transmembrane region" description="Helical" evidence="13">
    <location>
        <begin position="124"/>
        <end position="141"/>
    </location>
</feature>
<keyword evidence="6 13" id="KW-1133">Transmembrane helix</keyword>
<comment type="subcellular location">
    <subcellularLocation>
        <location evidence="1">Cell membrane</location>
        <topology evidence="1">Single-pass membrane protein</topology>
    </subcellularLocation>
</comment>
<evidence type="ECO:0000256" key="8">
    <source>
        <dbReference type="ARBA" id="ARBA00023315"/>
    </source>
</evidence>
<evidence type="ECO:0000256" key="13">
    <source>
        <dbReference type="SAM" id="Phobius"/>
    </source>
</evidence>
<evidence type="ECO:0000256" key="12">
    <source>
        <dbReference type="ARBA" id="ARBA00025324"/>
    </source>
</evidence>
<evidence type="ECO:0000256" key="6">
    <source>
        <dbReference type="ARBA" id="ARBA00022989"/>
    </source>
</evidence>
<keyword evidence="8" id="KW-0012">Acyltransferase</keyword>
<keyword evidence="3" id="KW-0808">Transferase</keyword>
<gene>
    <name evidence="14" type="ORF">SAMN04488505_1021081</name>
</gene>
<dbReference type="GO" id="GO:0005886">
    <property type="term" value="C:plasma membrane"/>
    <property type="evidence" value="ECO:0007669"/>
    <property type="project" value="UniProtKB-SubCell"/>
</dbReference>
<dbReference type="GO" id="GO:0016746">
    <property type="term" value="F:acyltransferase activity"/>
    <property type="evidence" value="ECO:0007669"/>
    <property type="project" value="UniProtKB-KW"/>
</dbReference>